<feature type="transmembrane region" description="Helical" evidence="8">
    <location>
        <begin position="280"/>
        <end position="299"/>
    </location>
</feature>
<gene>
    <name evidence="10" type="ORF">HK100_002703</name>
</gene>
<keyword evidence="4 8" id="KW-0812">Transmembrane</keyword>
<feature type="non-terminal residue" evidence="10">
    <location>
        <position position="545"/>
    </location>
</feature>
<dbReference type="GO" id="GO:0012505">
    <property type="term" value="C:endomembrane system"/>
    <property type="evidence" value="ECO:0007669"/>
    <property type="project" value="UniProtKB-SubCell"/>
</dbReference>
<feature type="transmembrane region" description="Helical" evidence="8">
    <location>
        <begin position="247"/>
        <end position="268"/>
    </location>
</feature>
<keyword evidence="5 8" id="KW-1133">Transmembrane helix</keyword>
<dbReference type="InterPro" id="IPR036259">
    <property type="entry name" value="MFS_trans_sf"/>
</dbReference>
<dbReference type="PANTHER" id="PTHR23501">
    <property type="entry name" value="MAJOR FACILITATOR SUPERFAMILY"/>
    <property type="match status" value="1"/>
</dbReference>
<proteinExistence type="inferred from homology"/>
<dbReference type="FunFam" id="1.20.1720.10:FF:000013">
    <property type="entry name" value="Related to multidrug resistance proteins"/>
    <property type="match status" value="1"/>
</dbReference>
<evidence type="ECO:0000256" key="6">
    <source>
        <dbReference type="ARBA" id="ARBA00023136"/>
    </source>
</evidence>
<dbReference type="Gene3D" id="1.20.1250.20">
    <property type="entry name" value="MFS general substrate transporter like domains"/>
    <property type="match status" value="1"/>
</dbReference>
<dbReference type="InterPro" id="IPR011701">
    <property type="entry name" value="MFS"/>
</dbReference>
<feature type="transmembrane region" description="Helical" evidence="8">
    <location>
        <begin position="181"/>
        <end position="202"/>
    </location>
</feature>
<dbReference type="GO" id="GO:0005886">
    <property type="term" value="C:plasma membrane"/>
    <property type="evidence" value="ECO:0007669"/>
    <property type="project" value="TreeGrafter"/>
</dbReference>
<protein>
    <recommendedName>
        <fullName evidence="9">Major facilitator superfamily (MFS) profile domain-containing protein</fullName>
    </recommendedName>
</protein>
<accession>A0AAD5SVF6</accession>
<feature type="transmembrane region" description="Helical" evidence="8">
    <location>
        <begin position="208"/>
        <end position="235"/>
    </location>
</feature>
<dbReference type="AlphaFoldDB" id="A0AAD5SVF6"/>
<feature type="transmembrane region" description="Helical" evidence="8">
    <location>
        <begin position="123"/>
        <end position="142"/>
    </location>
</feature>
<name>A0AAD5SVF6_9FUNG</name>
<feature type="transmembrane region" description="Helical" evidence="8">
    <location>
        <begin position="382"/>
        <end position="403"/>
    </location>
</feature>
<comment type="subcellular location">
    <subcellularLocation>
        <location evidence="1">Endomembrane system</location>
        <topology evidence="1">Multi-pass membrane protein</topology>
    </subcellularLocation>
</comment>
<comment type="caution">
    <text evidence="10">The sequence shown here is derived from an EMBL/GenBank/DDBJ whole genome shotgun (WGS) entry which is preliminary data.</text>
</comment>
<evidence type="ECO:0000256" key="3">
    <source>
        <dbReference type="ARBA" id="ARBA00022448"/>
    </source>
</evidence>
<reference evidence="10" key="1">
    <citation type="submission" date="2020-05" db="EMBL/GenBank/DDBJ databases">
        <title>Phylogenomic resolution of chytrid fungi.</title>
        <authorList>
            <person name="Stajich J.E."/>
            <person name="Amses K."/>
            <person name="Simmons R."/>
            <person name="Seto K."/>
            <person name="Myers J."/>
            <person name="Bonds A."/>
            <person name="Quandt C.A."/>
            <person name="Barry K."/>
            <person name="Liu P."/>
            <person name="Grigoriev I."/>
            <person name="Longcore J.E."/>
            <person name="James T.Y."/>
        </authorList>
    </citation>
    <scope>NUCLEOTIDE SEQUENCE</scope>
    <source>
        <strain evidence="10">JEL0513</strain>
    </source>
</reference>
<feature type="transmembrane region" description="Helical" evidence="8">
    <location>
        <begin position="56"/>
        <end position="80"/>
    </location>
</feature>
<dbReference type="Gene3D" id="1.20.1720.10">
    <property type="entry name" value="Multidrug resistance protein D"/>
    <property type="match status" value="1"/>
</dbReference>
<dbReference type="EMBL" id="JADGJH010001635">
    <property type="protein sequence ID" value="KAJ3111399.1"/>
    <property type="molecule type" value="Genomic_DNA"/>
</dbReference>
<evidence type="ECO:0000313" key="10">
    <source>
        <dbReference type="EMBL" id="KAJ3111399.1"/>
    </source>
</evidence>
<feature type="region of interest" description="Disordered" evidence="7">
    <location>
        <begin position="1"/>
        <end position="36"/>
    </location>
</feature>
<dbReference type="GO" id="GO:0022857">
    <property type="term" value="F:transmembrane transporter activity"/>
    <property type="evidence" value="ECO:0007669"/>
    <property type="project" value="InterPro"/>
</dbReference>
<comment type="similarity">
    <text evidence="2">Belongs to the major facilitator superfamily.</text>
</comment>
<dbReference type="Proteomes" id="UP001211907">
    <property type="component" value="Unassembled WGS sequence"/>
</dbReference>
<dbReference type="SUPFAM" id="SSF103473">
    <property type="entry name" value="MFS general substrate transporter"/>
    <property type="match status" value="1"/>
</dbReference>
<dbReference type="PANTHER" id="PTHR23501:SF191">
    <property type="entry name" value="VACUOLAR BASIC AMINO ACID TRANSPORTER 4"/>
    <property type="match status" value="1"/>
</dbReference>
<feature type="transmembrane region" description="Helical" evidence="8">
    <location>
        <begin position="320"/>
        <end position="342"/>
    </location>
</feature>
<sequence>MSSSETEEAAKEFVVGFDAEEAVGETSASKPLEVKEGDEENRGNYVRVELGTTQFVLVYLGLLLAILLAALDQTIVSTALKVITEDLGHQDLIPWIGSAYLLTAAPLGTLYGKFADIFGRKWVFVFAIVAFELGSLVCGIANSMVTLIVGRAVAGIGGGGIFALVIIIISDIVSIRDRGKYQGLIGAVFGLASVIAPLIGGAFSDAGLWRWCFFINLPLGAITLVVIILFLKFPIEESSLSEKISRIDFLGAVILFGAIVCLITPLQLGGSIWDWNSGQVIGMFVGAVVLFAIFAYVEIKVAKEPIVPPAIFINSSVPSLLVISLCLGACFISGVYYISLFFQVVFGDTATQGGLAIIPMVVGLTATSISSGILVSRTGKYIYFLFIGPFIIIIGTVLTSIMNKSSPEVVRIFFLFIFGLGVGTILQIRLIALQSAVPRELIAIATAVAQTCNSLGSAVGVAITGTIFNNVIATQAAGDSALQFFIAEFQSHGVNVTATDVSTLLVLLQQSSAYAPTNPAAAAVFNATLANATSELVDAFTSAFH</sequence>
<feature type="transmembrane region" description="Helical" evidence="8">
    <location>
        <begin position="409"/>
        <end position="432"/>
    </location>
</feature>
<keyword evidence="11" id="KW-1185">Reference proteome</keyword>
<feature type="transmembrane region" description="Helical" evidence="8">
    <location>
        <begin position="354"/>
        <end position="375"/>
    </location>
</feature>
<feature type="domain" description="Major facilitator superfamily (MFS) profile" evidence="9">
    <location>
        <begin position="58"/>
        <end position="514"/>
    </location>
</feature>
<feature type="transmembrane region" description="Helical" evidence="8">
    <location>
        <begin position="92"/>
        <end position="111"/>
    </location>
</feature>
<feature type="transmembrane region" description="Helical" evidence="8">
    <location>
        <begin position="148"/>
        <end position="169"/>
    </location>
</feature>
<dbReference type="PROSITE" id="PS50850">
    <property type="entry name" value="MFS"/>
    <property type="match status" value="1"/>
</dbReference>
<evidence type="ECO:0000256" key="8">
    <source>
        <dbReference type="SAM" id="Phobius"/>
    </source>
</evidence>
<organism evidence="10 11">
    <name type="scientific">Physocladia obscura</name>
    <dbReference type="NCBI Taxonomy" id="109957"/>
    <lineage>
        <taxon>Eukaryota</taxon>
        <taxon>Fungi</taxon>
        <taxon>Fungi incertae sedis</taxon>
        <taxon>Chytridiomycota</taxon>
        <taxon>Chytridiomycota incertae sedis</taxon>
        <taxon>Chytridiomycetes</taxon>
        <taxon>Chytridiales</taxon>
        <taxon>Chytriomycetaceae</taxon>
        <taxon>Physocladia</taxon>
    </lineage>
</organism>
<evidence type="ECO:0000256" key="4">
    <source>
        <dbReference type="ARBA" id="ARBA00022692"/>
    </source>
</evidence>
<evidence type="ECO:0000256" key="5">
    <source>
        <dbReference type="ARBA" id="ARBA00022989"/>
    </source>
</evidence>
<keyword evidence="3" id="KW-0813">Transport</keyword>
<evidence type="ECO:0000256" key="1">
    <source>
        <dbReference type="ARBA" id="ARBA00004127"/>
    </source>
</evidence>
<dbReference type="CDD" id="cd17502">
    <property type="entry name" value="MFS_Azr1_MDR_like"/>
    <property type="match status" value="1"/>
</dbReference>
<dbReference type="InterPro" id="IPR020846">
    <property type="entry name" value="MFS_dom"/>
</dbReference>
<evidence type="ECO:0000313" key="11">
    <source>
        <dbReference type="Proteomes" id="UP001211907"/>
    </source>
</evidence>
<evidence type="ECO:0000256" key="2">
    <source>
        <dbReference type="ARBA" id="ARBA00008335"/>
    </source>
</evidence>
<dbReference type="Pfam" id="PF07690">
    <property type="entry name" value="MFS_1"/>
    <property type="match status" value="1"/>
</dbReference>
<evidence type="ECO:0000256" key="7">
    <source>
        <dbReference type="SAM" id="MobiDB-lite"/>
    </source>
</evidence>
<keyword evidence="6 8" id="KW-0472">Membrane</keyword>
<evidence type="ECO:0000259" key="9">
    <source>
        <dbReference type="PROSITE" id="PS50850"/>
    </source>
</evidence>